<dbReference type="EMBL" id="JABANE010000208">
    <property type="protein sequence ID" value="NME72783.1"/>
    <property type="molecule type" value="Genomic_DNA"/>
</dbReference>
<keyword evidence="2" id="KW-1185">Reference proteome</keyword>
<dbReference type="RefSeq" id="WP_169660954.1">
    <property type="nucleotide sequence ID" value="NZ_JABANE010000208.1"/>
</dbReference>
<sequence>MKKLILILIIASSCNPHRFLYKPNKKWILNYKLQESFDSSFFTITRPILIEFNKNGTQTLSQLGYKETKYNWSINEDTLLFESDKSIIKKLDKDSLILQEHNGFIYFSRAKKIKINKTKEEIKTILQTYNWINKQDKEVEFFDNGTMIESELLYNYNLEDSAKTMTVNNWGIAEFYENLYLYYFVDLTTNSGYRNVIYQLNSVTDNSFSFFDEYGKLITYKRKFSESKLDSSLLQGKWVSHNSLDKKYQRYTKELYSGDDRVVIFDGDLIMEIENDVLTFQIDSLRKIKYNWRINKEGNVLFLDEKMTLDNGKEVTYGIHVLFINSFTDDLIKSRLECGVLYGELSDENSYYLNILQDFHKVK</sequence>
<accession>A0A7X9S1Q5</accession>
<evidence type="ECO:0000313" key="2">
    <source>
        <dbReference type="Proteomes" id="UP000576082"/>
    </source>
</evidence>
<proteinExistence type="predicted"/>
<dbReference type="Proteomes" id="UP000576082">
    <property type="component" value="Unassembled WGS sequence"/>
</dbReference>
<organism evidence="1 2">
    <name type="scientific">Flammeovirga aprica JL-4</name>
    <dbReference type="NCBI Taxonomy" id="694437"/>
    <lineage>
        <taxon>Bacteria</taxon>
        <taxon>Pseudomonadati</taxon>
        <taxon>Bacteroidota</taxon>
        <taxon>Cytophagia</taxon>
        <taxon>Cytophagales</taxon>
        <taxon>Flammeovirgaceae</taxon>
        <taxon>Flammeovirga</taxon>
    </lineage>
</organism>
<evidence type="ECO:0000313" key="1">
    <source>
        <dbReference type="EMBL" id="NME72783.1"/>
    </source>
</evidence>
<dbReference type="AlphaFoldDB" id="A0A7X9S1Q5"/>
<gene>
    <name evidence="1" type="ORF">HHU12_32795</name>
</gene>
<name>A0A7X9S1Q5_9BACT</name>
<comment type="caution">
    <text evidence="1">The sequence shown here is derived from an EMBL/GenBank/DDBJ whole genome shotgun (WGS) entry which is preliminary data.</text>
</comment>
<reference evidence="1 2" key="1">
    <citation type="submission" date="2020-04" db="EMBL/GenBank/DDBJ databases">
        <title>Flammeovirga sp. SR4, a novel species isolated from seawater.</title>
        <authorList>
            <person name="Wang X."/>
        </authorList>
    </citation>
    <scope>NUCLEOTIDE SEQUENCE [LARGE SCALE GENOMIC DNA]</scope>
    <source>
        <strain evidence="1 2">ATCC 23126</strain>
    </source>
</reference>
<protein>
    <submittedName>
        <fullName evidence="1">Uncharacterized protein</fullName>
    </submittedName>
</protein>